<evidence type="ECO:0000256" key="6">
    <source>
        <dbReference type="ARBA" id="ARBA00022989"/>
    </source>
</evidence>
<evidence type="ECO:0000256" key="7">
    <source>
        <dbReference type="ARBA" id="ARBA00023136"/>
    </source>
</evidence>
<evidence type="ECO:0000313" key="11">
    <source>
        <dbReference type="Proteomes" id="UP000287969"/>
    </source>
</evidence>
<keyword evidence="7 8" id="KW-0472">Membrane</keyword>
<dbReference type="PANTHER" id="PTHR38438">
    <property type="entry name" value="RIBOFLAVIN TRANSPORTER RIBU"/>
    <property type="match status" value="1"/>
</dbReference>
<evidence type="ECO:0000256" key="4">
    <source>
        <dbReference type="ARBA" id="ARBA00022475"/>
    </source>
</evidence>
<dbReference type="AlphaFoldDB" id="A0A410Q8T0"/>
<dbReference type="Gene3D" id="1.10.1760.20">
    <property type="match status" value="1"/>
</dbReference>
<evidence type="ECO:0000256" key="9">
    <source>
        <dbReference type="SAM" id="Phobius"/>
    </source>
</evidence>
<feature type="transmembrane region" description="Helical" evidence="9">
    <location>
        <begin position="20"/>
        <end position="39"/>
    </location>
</feature>
<feature type="transmembrane region" description="Helical" evidence="9">
    <location>
        <begin position="116"/>
        <end position="139"/>
    </location>
</feature>
<keyword evidence="11" id="KW-1185">Reference proteome</keyword>
<name>A0A410Q8T0_9FIRM</name>
<comment type="function">
    <text evidence="8">Probably a riboflavin-binding protein that interacts with the energy-coupling factor (ECF) ABC-transporter complex.</text>
</comment>
<feature type="transmembrane region" description="Helical" evidence="9">
    <location>
        <begin position="171"/>
        <end position="194"/>
    </location>
</feature>
<accession>A0A410Q8T0</accession>
<keyword evidence="3 8" id="KW-0813">Transport</keyword>
<dbReference type="InterPro" id="IPR024529">
    <property type="entry name" value="ECF_trnsprt_substrate-spec"/>
</dbReference>
<dbReference type="GO" id="GO:0032217">
    <property type="term" value="F:riboflavin transmembrane transporter activity"/>
    <property type="evidence" value="ECO:0007669"/>
    <property type="project" value="UniProtKB-UniRule"/>
</dbReference>
<feature type="transmembrane region" description="Helical" evidence="9">
    <location>
        <begin position="51"/>
        <end position="71"/>
    </location>
</feature>
<proteinExistence type="inferred from homology"/>
<organism evidence="10 11">
    <name type="scientific">Acidilutibacter cellobiosedens</name>
    <dbReference type="NCBI Taxonomy" id="2507161"/>
    <lineage>
        <taxon>Bacteria</taxon>
        <taxon>Bacillati</taxon>
        <taxon>Bacillota</taxon>
        <taxon>Tissierellia</taxon>
        <taxon>Tissierellales</taxon>
        <taxon>Acidilutibacteraceae</taxon>
        <taxon>Acidilutibacter</taxon>
    </lineage>
</organism>
<comment type="subcellular location">
    <subcellularLocation>
        <location evidence="1">Cell membrane</location>
        <topology evidence="1">Multi-pass membrane protein</topology>
    </subcellularLocation>
</comment>
<evidence type="ECO:0000256" key="5">
    <source>
        <dbReference type="ARBA" id="ARBA00022692"/>
    </source>
</evidence>
<protein>
    <recommendedName>
        <fullName evidence="8">Riboflavin transporter</fullName>
    </recommendedName>
</protein>
<evidence type="ECO:0000256" key="2">
    <source>
        <dbReference type="ARBA" id="ARBA00005540"/>
    </source>
</evidence>
<gene>
    <name evidence="10" type="ORF">EQM13_01725</name>
</gene>
<dbReference type="Proteomes" id="UP000287969">
    <property type="component" value="Chromosome"/>
</dbReference>
<dbReference type="OrthoDB" id="9809216at2"/>
<dbReference type="KEGG" id="spoa:EQM13_01725"/>
<dbReference type="Pfam" id="PF12822">
    <property type="entry name" value="ECF_trnsprt"/>
    <property type="match status" value="1"/>
</dbReference>
<keyword evidence="4 8" id="KW-1003">Cell membrane</keyword>
<reference evidence="11" key="1">
    <citation type="submission" date="2019-01" db="EMBL/GenBank/DDBJ databases">
        <title>Draft genomes of a novel of Sporanaerobacter strains.</title>
        <authorList>
            <person name="Ma S."/>
        </authorList>
    </citation>
    <scope>NUCLEOTIDE SEQUENCE [LARGE SCALE GENOMIC DNA]</scope>
    <source>
        <strain evidence="11">NJN-17</strain>
    </source>
</reference>
<dbReference type="PIRSF" id="PIRSF037778">
    <property type="entry name" value="UCP037778_transp_RibU"/>
    <property type="match status" value="1"/>
</dbReference>
<comment type="similarity">
    <text evidence="2 8">Belongs to the prokaryotic riboflavin transporter (P-RFT) (TC 2.A.87) family.</text>
</comment>
<dbReference type="InterPro" id="IPR025720">
    <property type="entry name" value="RibU"/>
</dbReference>
<dbReference type="RefSeq" id="WP_128751782.1">
    <property type="nucleotide sequence ID" value="NZ_CP035282.1"/>
</dbReference>
<evidence type="ECO:0000313" key="10">
    <source>
        <dbReference type="EMBL" id="QAT60380.1"/>
    </source>
</evidence>
<keyword evidence="5 9" id="KW-0812">Transmembrane</keyword>
<dbReference type="GO" id="GO:0005886">
    <property type="term" value="C:plasma membrane"/>
    <property type="evidence" value="ECO:0007669"/>
    <property type="project" value="UniProtKB-SubCell"/>
</dbReference>
<sequence length="203" mass="22272">MRSYKKTRMNVNTKNIVRIAMLAAVAVGLMFFKVPVVFMAPGFMKLDISDVPVLISGFAMGPISGVIVSLLKNLLNMLIEGSTTGGIGELTNFIIGSSFVLASSIIYRKSKTIHRAILSLVVGILFMTLLASLSNYYIIFPLYGKVMIPIEKIIEMGSAISSRVVDLKTMIIYTVVPFNLLKGTVNALVTFLLYKRISPLLKD</sequence>
<dbReference type="PANTHER" id="PTHR38438:SF1">
    <property type="entry name" value="RIBOFLAVIN TRANSPORTER RIBU"/>
    <property type="match status" value="1"/>
</dbReference>
<evidence type="ECO:0000256" key="3">
    <source>
        <dbReference type="ARBA" id="ARBA00022448"/>
    </source>
</evidence>
<evidence type="ECO:0000256" key="8">
    <source>
        <dbReference type="PIRNR" id="PIRNR037778"/>
    </source>
</evidence>
<dbReference type="EMBL" id="CP035282">
    <property type="protein sequence ID" value="QAT60380.1"/>
    <property type="molecule type" value="Genomic_DNA"/>
</dbReference>
<evidence type="ECO:0000256" key="1">
    <source>
        <dbReference type="ARBA" id="ARBA00004651"/>
    </source>
</evidence>
<keyword evidence="6 9" id="KW-1133">Transmembrane helix</keyword>